<reference evidence="2" key="1">
    <citation type="submission" date="2021-01" db="EMBL/GenBank/DDBJ databases">
        <authorList>
            <person name="Kaushik A."/>
        </authorList>
    </citation>
    <scope>NUCLEOTIDE SEQUENCE</scope>
    <source>
        <strain evidence="2">AG5</strain>
    </source>
</reference>
<gene>
    <name evidence="2" type="ORF">RDB_LOCUS120669</name>
</gene>
<protein>
    <recommendedName>
        <fullName evidence="4">F-box domain-containing protein</fullName>
    </recommendedName>
</protein>
<evidence type="ECO:0000313" key="3">
    <source>
        <dbReference type="Proteomes" id="UP000663827"/>
    </source>
</evidence>
<accession>A0A8H3E4I2</accession>
<evidence type="ECO:0000313" key="2">
    <source>
        <dbReference type="EMBL" id="CAE7184458.1"/>
    </source>
</evidence>
<feature type="compositionally biased region" description="Acidic residues" evidence="1">
    <location>
        <begin position="19"/>
        <end position="34"/>
    </location>
</feature>
<sequence>MSPRPKKRVKRAPTPVYDFESESESELELGYEDEAATTGPSLPLLPASKGFLTLPPELISQVVSYFPEIGTEHILSSTRSLGSWKNLGSEEFLVRFEALRALSQLSRLSRLIFLPLLWERFEVCLLPSPKPKPADQRVESWYHYLAQSMEKRCAGLLDSPYLWPYIK</sequence>
<organism evidence="2 3">
    <name type="scientific">Rhizoctonia solani</name>
    <dbReference type="NCBI Taxonomy" id="456999"/>
    <lineage>
        <taxon>Eukaryota</taxon>
        <taxon>Fungi</taxon>
        <taxon>Dikarya</taxon>
        <taxon>Basidiomycota</taxon>
        <taxon>Agaricomycotina</taxon>
        <taxon>Agaricomycetes</taxon>
        <taxon>Cantharellales</taxon>
        <taxon>Ceratobasidiaceae</taxon>
        <taxon>Rhizoctonia</taxon>
    </lineage>
</organism>
<evidence type="ECO:0000256" key="1">
    <source>
        <dbReference type="SAM" id="MobiDB-lite"/>
    </source>
</evidence>
<proteinExistence type="predicted"/>
<feature type="compositionally biased region" description="Basic residues" evidence="1">
    <location>
        <begin position="1"/>
        <end position="11"/>
    </location>
</feature>
<evidence type="ECO:0008006" key="4">
    <source>
        <dbReference type="Google" id="ProtNLM"/>
    </source>
</evidence>
<comment type="caution">
    <text evidence="2">The sequence shown here is derived from an EMBL/GenBank/DDBJ whole genome shotgun (WGS) entry which is preliminary data.</text>
</comment>
<feature type="region of interest" description="Disordered" evidence="1">
    <location>
        <begin position="1"/>
        <end position="34"/>
    </location>
</feature>
<dbReference type="EMBL" id="CAJNJQ010002769">
    <property type="protein sequence ID" value="CAE7184458.1"/>
    <property type="molecule type" value="Genomic_DNA"/>
</dbReference>
<dbReference type="Proteomes" id="UP000663827">
    <property type="component" value="Unassembled WGS sequence"/>
</dbReference>
<name>A0A8H3E4I2_9AGAM</name>
<dbReference type="AlphaFoldDB" id="A0A8H3E4I2"/>